<evidence type="ECO:0000256" key="2">
    <source>
        <dbReference type="ARBA" id="ARBA00023125"/>
    </source>
</evidence>
<keyword evidence="2" id="KW-0238">DNA-binding</keyword>
<comment type="caution">
    <text evidence="6">The sequence shown here is derived from an EMBL/GenBank/DDBJ whole genome shotgun (WGS) entry which is preliminary data.</text>
</comment>
<dbReference type="PANTHER" id="PTHR43214:SF43">
    <property type="entry name" value="TWO-COMPONENT RESPONSE REGULATOR"/>
    <property type="match status" value="1"/>
</dbReference>
<dbReference type="Pfam" id="PF00196">
    <property type="entry name" value="GerE"/>
    <property type="match status" value="1"/>
</dbReference>
<dbReference type="InterPro" id="IPR011006">
    <property type="entry name" value="CheY-like_superfamily"/>
</dbReference>
<feature type="domain" description="HTH luxR-type" evidence="4">
    <location>
        <begin position="135"/>
        <end position="200"/>
    </location>
</feature>
<dbReference type="Gene3D" id="3.40.50.2300">
    <property type="match status" value="1"/>
</dbReference>
<proteinExistence type="predicted"/>
<evidence type="ECO:0000313" key="7">
    <source>
        <dbReference type="Proteomes" id="UP000231960"/>
    </source>
</evidence>
<dbReference type="Pfam" id="PF00072">
    <property type="entry name" value="Response_reg"/>
    <property type="match status" value="1"/>
</dbReference>
<gene>
    <name evidence="6" type="ORF">CDL10_04715</name>
</gene>
<dbReference type="RefSeq" id="WP_100677469.1">
    <property type="nucleotide sequence ID" value="NZ_NIPO01000001.1"/>
</dbReference>
<keyword evidence="7" id="KW-1185">Reference proteome</keyword>
<dbReference type="Proteomes" id="UP000231960">
    <property type="component" value="Unassembled WGS sequence"/>
</dbReference>
<feature type="modified residue" description="4-aspartylphosphate" evidence="3">
    <location>
        <position position="56"/>
    </location>
</feature>
<sequence length="202" mass="22932">MDKVKLMIADDHRLFSEALMMVLKEVEEVEIIGLADNGVELINLINHNIPDIVILDINMPEMDGIECCKQIKKLNSNIKIMILSSFYSEEFVLNAMHNGADIYLSKCTNIEILKEAILDVVFGEQCKTSEFNNIKSSETFDITQREKEILKLIALGHTANQIADDLCLSLHTVETHRKNLRNKLGLKNQSMLVKYAIERGLV</sequence>
<dbReference type="PROSITE" id="PS50043">
    <property type="entry name" value="HTH_LUXR_2"/>
    <property type="match status" value="1"/>
</dbReference>
<dbReference type="InterPro" id="IPR000792">
    <property type="entry name" value="Tscrpt_reg_LuxR_C"/>
</dbReference>
<dbReference type="InterPro" id="IPR016032">
    <property type="entry name" value="Sig_transdc_resp-reg_C-effctor"/>
</dbReference>
<dbReference type="PROSITE" id="PS00622">
    <property type="entry name" value="HTH_LUXR_1"/>
    <property type="match status" value="1"/>
</dbReference>
<dbReference type="PANTHER" id="PTHR43214">
    <property type="entry name" value="TWO-COMPONENT RESPONSE REGULATOR"/>
    <property type="match status" value="1"/>
</dbReference>
<dbReference type="InterPro" id="IPR039420">
    <property type="entry name" value="WalR-like"/>
</dbReference>
<dbReference type="AlphaFoldDB" id="A0A2M9R565"/>
<dbReference type="InterPro" id="IPR058245">
    <property type="entry name" value="NreC/VraR/RcsB-like_REC"/>
</dbReference>
<feature type="domain" description="Response regulatory" evidence="5">
    <location>
        <begin position="5"/>
        <end position="121"/>
    </location>
</feature>
<reference evidence="6 7" key="1">
    <citation type="submission" date="2017-06" db="EMBL/GenBank/DDBJ databases">
        <title>Description of Avrilella dinanensis gen. nov. sp. nov.</title>
        <authorList>
            <person name="Leyer C."/>
            <person name="Sassi M."/>
            <person name="Minet J."/>
            <person name="Kayal S."/>
            <person name="Cattoir V."/>
        </authorList>
    </citation>
    <scope>NUCLEOTIDE SEQUENCE [LARGE SCALE GENOMIC DNA]</scope>
    <source>
        <strain evidence="6 7">UR159</strain>
    </source>
</reference>
<dbReference type="GO" id="GO:0000160">
    <property type="term" value="P:phosphorelay signal transduction system"/>
    <property type="evidence" value="ECO:0007669"/>
    <property type="project" value="InterPro"/>
</dbReference>
<evidence type="ECO:0000256" key="1">
    <source>
        <dbReference type="ARBA" id="ARBA00022553"/>
    </source>
</evidence>
<accession>A0A2M9R565</accession>
<evidence type="ECO:0000259" key="4">
    <source>
        <dbReference type="PROSITE" id="PS50043"/>
    </source>
</evidence>
<dbReference type="SUPFAM" id="SSF52172">
    <property type="entry name" value="CheY-like"/>
    <property type="match status" value="1"/>
</dbReference>
<evidence type="ECO:0008006" key="8">
    <source>
        <dbReference type="Google" id="ProtNLM"/>
    </source>
</evidence>
<organism evidence="6 7">
    <name type="scientific">Avrilella dinanensis</name>
    <dbReference type="NCBI Taxonomy" id="2008672"/>
    <lineage>
        <taxon>Bacteria</taxon>
        <taxon>Pseudomonadati</taxon>
        <taxon>Bacteroidota</taxon>
        <taxon>Flavobacteriia</taxon>
        <taxon>Flavobacteriales</taxon>
        <taxon>Flavobacteriaceae</taxon>
        <taxon>Avrilella</taxon>
    </lineage>
</organism>
<name>A0A2M9R565_9FLAO</name>
<evidence type="ECO:0000259" key="5">
    <source>
        <dbReference type="PROSITE" id="PS50110"/>
    </source>
</evidence>
<dbReference type="CDD" id="cd06170">
    <property type="entry name" value="LuxR_C_like"/>
    <property type="match status" value="1"/>
</dbReference>
<dbReference type="SMART" id="SM00448">
    <property type="entry name" value="REC"/>
    <property type="match status" value="1"/>
</dbReference>
<dbReference type="GO" id="GO:0006355">
    <property type="term" value="P:regulation of DNA-templated transcription"/>
    <property type="evidence" value="ECO:0007669"/>
    <property type="project" value="InterPro"/>
</dbReference>
<evidence type="ECO:0000313" key="6">
    <source>
        <dbReference type="EMBL" id="PJR03903.1"/>
    </source>
</evidence>
<dbReference type="InterPro" id="IPR001789">
    <property type="entry name" value="Sig_transdc_resp-reg_receiver"/>
</dbReference>
<dbReference type="SUPFAM" id="SSF46894">
    <property type="entry name" value="C-terminal effector domain of the bipartite response regulators"/>
    <property type="match status" value="1"/>
</dbReference>
<protein>
    <recommendedName>
        <fullName evidence="8">DNA-binding response regulator</fullName>
    </recommendedName>
</protein>
<dbReference type="Gene3D" id="1.10.10.10">
    <property type="entry name" value="Winged helix-like DNA-binding domain superfamily/Winged helix DNA-binding domain"/>
    <property type="match status" value="1"/>
</dbReference>
<dbReference type="EMBL" id="NIPO01000001">
    <property type="protein sequence ID" value="PJR03903.1"/>
    <property type="molecule type" value="Genomic_DNA"/>
</dbReference>
<evidence type="ECO:0000256" key="3">
    <source>
        <dbReference type="PROSITE-ProRule" id="PRU00169"/>
    </source>
</evidence>
<dbReference type="OrthoDB" id="9795108at2"/>
<dbReference type="PROSITE" id="PS50110">
    <property type="entry name" value="RESPONSE_REGULATORY"/>
    <property type="match status" value="1"/>
</dbReference>
<dbReference type="SMART" id="SM00421">
    <property type="entry name" value="HTH_LUXR"/>
    <property type="match status" value="1"/>
</dbReference>
<dbReference type="CDD" id="cd17535">
    <property type="entry name" value="REC_NarL-like"/>
    <property type="match status" value="1"/>
</dbReference>
<keyword evidence="1 3" id="KW-0597">Phosphoprotein</keyword>
<dbReference type="InterPro" id="IPR036388">
    <property type="entry name" value="WH-like_DNA-bd_sf"/>
</dbReference>
<dbReference type="GO" id="GO:0003677">
    <property type="term" value="F:DNA binding"/>
    <property type="evidence" value="ECO:0007669"/>
    <property type="project" value="UniProtKB-KW"/>
</dbReference>
<dbReference type="PRINTS" id="PR00038">
    <property type="entry name" value="HTHLUXR"/>
</dbReference>